<proteinExistence type="inferred from homology"/>
<feature type="region of interest" description="Disordered" evidence="4">
    <location>
        <begin position="312"/>
        <end position="340"/>
    </location>
</feature>
<dbReference type="FunFam" id="3.30.420.40:FF:000028">
    <property type="entry name" value="heat shock 70 kDa protein-like"/>
    <property type="match status" value="1"/>
</dbReference>
<name>A0A699HLG0_TANCI</name>
<protein>
    <submittedName>
        <fullName evidence="7">Putative heat shock protein 70 family</fullName>
    </submittedName>
</protein>
<evidence type="ECO:0000259" key="5">
    <source>
        <dbReference type="Pfam" id="PF13952"/>
    </source>
</evidence>
<feature type="compositionally biased region" description="Acidic residues" evidence="4">
    <location>
        <begin position="323"/>
        <end position="340"/>
    </location>
</feature>
<dbReference type="InterPro" id="IPR043129">
    <property type="entry name" value="ATPase_NBD"/>
</dbReference>
<dbReference type="GO" id="GO:0140662">
    <property type="term" value="F:ATP-dependent protein folding chaperone"/>
    <property type="evidence" value="ECO:0007669"/>
    <property type="project" value="InterPro"/>
</dbReference>
<dbReference type="PRINTS" id="PR00301">
    <property type="entry name" value="HEATSHOCK70"/>
</dbReference>
<feature type="non-terminal residue" evidence="7">
    <location>
        <position position="1"/>
    </location>
</feature>
<dbReference type="PROSITE" id="PS00297">
    <property type="entry name" value="HSP70_1"/>
    <property type="match status" value="1"/>
</dbReference>
<feature type="domain" description="Eukaryotic translation initiation factor 2D-like PUA RNA-binding" evidence="6">
    <location>
        <begin position="848"/>
        <end position="915"/>
    </location>
</feature>
<reference evidence="7" key="1">
    <citation type="journal article" date="2019" name="Sci. Rep.">
        <title>Draft genome of Tanacetum cinerariifolium, the natural source of mosquito coil.</title>
        <authorList>
            <person name="Yamashiro T."/>
            <person name="Shiraishi A."/>
            <person name="Satake H."/>
            <person name="Nakayama K."/>
        </authorList>
    </citation>
    <scope>NUCLEOTIDE SEQUENCE</scope>
</reference>
<evidence type="ECO:0000256" key="1">
    <source>
        <dbReference type="ARBA" id="ARBA00007381"/>
    </source>
</evidence>
<dbReference type="GO" id="GO:0005524">
    <property type="term" value="F:ATP binding"/>
    <property type="evidence" value="ECO:0007669"/>
    <property type="project" value="UniProtKB-KW"/>
</dbReference>
<keyword evidence="2" id="KW-0547">Nucleotide-binding</keyword>
<dbReference type="InterPro" id="IPR013126">
    <property type="entry name" value="Hsp_70_fam"/>
</dbReference>
<organism evidence="7">
    <name type="scientific">Tanacetum cinerariifolium</name>
    <name type="common">Dalmatian daisy</name>
    <name type="synonym">Chrysanthemum cinerariifolium</name>
    <dbReference type="NCBI Taxonomy" id="118510"/>
    <lineage>
        <taxon>Eukaryota</taxon>
        <taxon>Viridiplantae</taxon>
        <taxon>Streptophyta</taxon>
        <taxon>Embryophyta</taxon>
        <taxon>Tracheophyta</taxon>
        <taxon>Spermatophyta</taxon>
        <taxon>Magnoliopsida</taxon>
        <taxon>eudicotyledons</taxon>
        <taxon>Gunneridae</taxon>
        <taxon>Pentapetalae</taxon>
        <taxon>asterids</taxon>
        <taxon>campanulids</taxon>
        <taxon>Asterales</taxon>
        <taxon>Asteraceae</taxon>
        <taxon>Asteroideae</taxon>
        <taxon>Anthemideae</taxon>
        <taxon>Anthemidinae</taxon>
        <taxon>Tanacetum</taxon>
    </lineage>
</organism>
<dbReference type="Gene3D" id="3.30.420.40">
    <property type="match status" value="1"/>
</dbReference>
<evidence type="ECO:0000256" key="2">
    <source>
        <dbReference type="ARBA" id="ARBA00022741"/>
    </source>
</evidence>
<feature type="domain" description="DUF4216" evidence="5">
    <location>
        <begin position="358"/>
        <end position="430"/>
    </location>
</feature>
<dbReference type="InterPro" id="IPR048248">
    <property type="entry name" value="PUA_eIF2d-like"/>
</dbReference>
<evidence type="ECO:0000313" key="7">
    <source>
        <dbReference type="EMBL" id="GEY19807.1"/>
    </source>
</evidence>
<keyword evidence="3" id="KW-0067">ATP-binding</keyword>
<dbReference type="Pfam" id="PF26292">
    <property type="entry name" value="PUA_elF2D"/>
    <property type="match status" value="1"/>
</dbReference>
<gene>
    <name evidence="7" type="ORF">Tci_391781</name>
</gene>
<accession>A0A699HLG0</accession>
<evidence type="ECO:0000259" key="6">
    <source>
        <dbReference type="Pfam" id="PF26292"/>
    </source>
</evidence>
<dbReference type="InterPro" id="IPR018181">
    <property type="entry name" value="Heat_shock_70_CS"/>
</dbReference>
<dbReference type="AlphaFoldDB" id="A0A699HLG0"/>
<comment type="similarity">
    <text evidence="1">Belongs to the heat shock protein 70 family.</text>
</comment>
<dbReference type="SUPFAM" id="SSF53067">
    <property type="entry name" value="Actin-like ATPase domain"/>
    <property type="match status" value="1"/>
</dbReference>
<dbReference type="PROSITE" id="PS50890">
    <property type="entry name" value="PUA"/>
    <property type="match status" value="1"/>
</dbReference>
<dbReference type="EMBL" id="BKCJ010159234">
    <property type="protein sequence ID" value="GEY19807.1"/>
    <property type="molecule type" value="Genomic_DNA"/>
</dbReference>
<keyword evidence="7" id="KW-0346">Stress response</keyword>
<feature type="non-terminal residue" evidence="7">
    <location>
        <position position="917"/>
    </location>
</feature>
<evidence type="ECO:0000256" key="4">
    <source>
        <dbReference type="SAM" id="MobiDB-lite"/>
    </source>
</evidence>
<dbReference type="Gene3D" id="3.10.400.20">
    <property type="match status" value="1"/>
</dbReference>
<dbReference type="PANTHER" id="PTHR19375">
    <property type="entry name" value="HEAT SHOCK PROTEIN 70KDA"/>
    <property type="match status" value="1"/>
</dbReference>
<comment type="caution">
    <text evidence="7">The sequence shown here is derived from an EMBL/GenBank/DDBJ whole genome shotgun (WGS) entry which is preliminary data.</text>
</comment>
<dbReference type="Pfam" id="PF13952">
    <property type="entry name" value="DUF4216"/>
    <property type="match status" value="1"/>
</dbReference>
<dbReference type="Pfam" id="PF00012">
    <property type="entry name" value="HSP70"/>
    <property type="match status" value="1"/>
</dbReference>
<dbReference type="InterPro" id="IPR025312">
    <property type="entry name" value="DUF4216"/>
</dbReference>
<evidence type="ECO:0000256" key="3">
    <source>
        <dbReference type="ARBA" id="ARBA00022840"/>
    </source>
</evidence>
<sequence>SLGKVSLSSIPQLTFPSDLSLGKGIPATCRWEKLRNVAEECGKWWWRFRVKKGALWIRVISSIYGCDGGGMGGDMEGVWNDIIRVGKDLNALNEGFINHLSKMIGNGLGTSFWLDKWVGNGRLCDHFSRLYQLERDKEVMVCNRGIRVNGVWEWKWGWARNPRGMAFNSLKVMDGSGNNAPVIGIDLGTTYSCVAVSKHNINLVEIIPNDQGNRTTPSAVAFVGDSERLIGDAAKNQAAINPTNTIFDAKRLIGRKFSDSQVQEDMKLWPFRVIEGSHDTPEIVVTYKGQEQDFRAEEISSMTLLGKGEHFESAGASESGGSGDDEESADDQEDEDEDGDGDMKWFKFKYGQLQEILEFKYFLFKVVLFRVKWFDTQNQGRKVKLLVFRNNMTQIDTKGEAFKNDQYILVTHVKQVFYLEDKVKPHWKVVEHVNHKKFFDGGVIVVEDDPDIIHFNNSSDLSRSTSLNDLDNATLHIDGQSIEVDAPPDIINVVEEDDDIIDDEDALSHDLADSDDEDLINVDDDGVTKFILVKKKIDLELCRQMLHSPTAVTVAVRIIPHHTMYPLVAGVASLTEKRQMKAQFGRQGSGQAEYPRQDSNLSLKKITDIKGPVPIWFEVREKQSLCLSVPKERKASLIADIETQFDLRPHMESPDWTEIHADIQQHMQKAYNTNKAAFKAQHWVIDPTTGTYNVWKIRRAHPQDITADEWDKGRAQPLRSTHRSLTPSSWHTLLTGNSFGMRTDEEMRRLEATGTYIDDEINRLARGGKQRGHILGVGRVLPAQATANPNISENQEQSGRSFYRDIDCVNTATEGKPASLLGCGIVISVTQRNTCIDSGVPAFILKGDKVSCYVIGGKDLMFPGINIGAEGLPELSAGETRDDIVLVGSTCMSRSEALKAGLSGKALKISHHYRDAL</sequence>